<dbReference type="AlphaFoldDB" id="A0A9N8H560"/>
<evidence type="ECO:0000256" key="1">
    <source>
        <dbReference type="SAM" id="MobiDB-lite"/>
    </source>
</evidence>
<proteinExistence type="predicted"/>
<dbReference type="Proteomes" id="UP001153069">
    <property type="component" value="Unassembled WGS sequence"/>
</dbReference>
<reference evidence="2" key="1">
    <citation type="submission" date="2020-06" db="EMBL/GenBank/DDBJ databases">
        <authorList>
            <consortium name="Plant Systems Biology data submission"/>
        </authorList>
    </citation>
    <scope>NUCLEOTIDE SEQUENCE</scope>
    <source>
        <strain evidence="2">D6</strain>
    </source>
</reference>
<comment type="caution">
    <text evidence="2">The sequence shown here is derived from an EMBL/GenBank/DDBJ whole genome shotgun (WGS) entry which is preliminary data.</text>
</comment>
<sequence>MEAGTAVDDNDGSDCHVAHKTSEDEERAKYANGIEYAMRDQPSWIAELEDPFMFMVPTMFPYYEPTGYSVAFRRLSGSTIATSMASESVSAQELMAYRLQKMHIRKLLGRVHEWQLQCRRPSVFQRCLFGNGGLVVQKE</sequence>
<organism evidence="2 3">
    <name type="scientific">Seminavis robusta</name>
    <dbReference type="NCBI Taxonomy" id="568900"/>
    <lineage>
        <taxon>Eukaryota</taxon>
        <taxon>Sar</taxon>
        <taxon>Stramenopiles</taxon>
        <taxon>Ochrophyta</taxon>
        <taxon>Bacillariophyta</taxon>
        <taxon>Bacillariophyceae</taxon>
        <taxon>Bacillariophycidae</taxon>
        <taxon>Naviculales</taxon>
        <taxon>Naviculaceae</taxon>
        <taxon>Seminavis</taxon>
    </lineage>
</organism>
<keyword evidence="3" id="KW-1185">Reference proteome</keyword>
<evidence type="ECO:0000313" key="2">
    <source>
        <dbReference type="EMBL" id="CAB9502343.1"/>
    </source>
</evidence>
<feature type="region of interest" description="Disordered" evidence="1">
    <location>
        <begin position="1"/>
        <end position="24"/>
    </location>
</feature>
<accession>A0A9N8H560</accession>
<protein>
    <submittedName>
        <fullName evidence="2">Uncharacterized protein</fullName>
    </submittedName>
</protein>
<dbReference type="EMBL" id="CAICTM010000133">
    <property type="protein sequence ID" value="CAB9502343.1"/>
    <property type="molecule type" value="Genomic_DNA"/>
</dbReference>
<feature type="compositionally biased region" description="Basic and acidic residues" evidence="1">
    <location>
        <begin position="13"/>
        <end position="24"/>
    </location>
</feature>
<gene>
    <name evidence="2" type="ORF">SEMRO_134_G063280.1</name>
</gene>
<evidence type="ECO:0000313" key="3">
    <source>
        <dbReference type="Proteomes" id="UP001153069"/>
    </source>
</evidence>
<name>A0A9N8H560_9STRA</name>